<proteinExistence type="predicted"/>
<sequence length="179" mass="21006">MGHWFVVQYYASSEEDLAYKCMRADFTVNPNKLEVTLNFTYIFTDDPDNDLLLGNITWVIPDPSHPAHWVHAEETYEGIYNTYVLDADYKSWSLLMHCAEKNKSPRYLSSFIMSRTSRLPVNVISFLRDKLPVYDIDLEYMFPMLQTGCNSAEKMLHYAPPKRKPASSRRHPLKQIHHR</sequence>
<dbReference type="Gene3D" id="2.40.128.20">
    <property type="match status" value="1"/>
</dbReference>
<evidence type="ECO:0000256" key="1">
    <source>
        <dbReference type="SAM" id="MobiDB-lite"/>
    </source>
</evidence>
<protein>
    <recommendedName>
        <fullName evidence="3">VDE lipocalin domain-containing protein</fullName>
    </recommendedName>
</protein>
<accession>A0A1B6CPQ9</accession>
<dbReference type="SUPFAM" id="SSF50814">
    <property type="entry name" value="Lipocalins"/>
    <property type="match status" value="1"/>
</dbReference>
<reference evidence="2" key="1">
    <citation type="submission" date="2015-12" db="EMBL/GenBank/DDBJ databases">
        <title>De novo transcriptome assembly of four potential Pierce s Disease insect vectors from Arizona vineyards.</title>
        <authorList>
            <person name="Tassone E.E."/>
        </authorList>
    </citation>
    <scope>NUCLEOTIDE SEQUENCE</scope>
</reference>
<evidence type="ECO:0000313" key="2">
    <source>
        <dbReference type="EMBL" id="JAS15477.1"/>
    </source>
</evidence>
<gene>
    <name evidence="2" type="ORF">g.14410</name>
</gene>
<dbReference type="CDD" id="cd00301">
    <property type="entry name" value="lipocalin_FABP"/>
    <property type="match status" value="1"/>
</dbReference>
<dbReference type="EMBL" id="GEDC01021821">
    <property type="protein sequence ID" value="JAS15477.1"/>
    <property type="molecule type" value="Transcribed_RNA"/>
</dbReference>
<name>A0A1B6CPQ9_9HEMI</name>
<feature type="region of interest" description="Disordered" evidence="1">
    <location>
        <begin position="160"/>
        <end position="179"/>
    </location>
</feature>
<dbReference type="AlphaFoldDB" id="A0A1B6CPQ9"/>
<evidence type="ECO:0008006" key="3">
    <source>
        <dbReference type="Google" id="ProtNLM"/>
    </source>
</evidence>
<organism evidence="2">
    <name type="scientific">Clastoptera arizonana</name>
    <name type="common">Arizona spittle bug</name>
    <dbReference type="NCBI Taxonomy" id="38151"/>
    <lineage>
        <taxon>Eukaryota</taxon>
        <taxon>Metazoa</taxon>
        <taxon>Ecdysozoa</taxon>
        <taxon>Arthropoda</taxon>
        <taxon>Hexapoda</taxon>
        <taxon>Insecta</taxon>
        <taxon>Pterygota</taxon>
        <taxon>Neoptera</taxon>
        <taxon>Paraneoptera</taxon>
        <taxon>Hemiptera</taxon>
        <taxon>Auchenorrhyncha</taxon>
        <taxon>Cercopoidea</taxon>
        <taxon>Clastopteridae</taxon>
        <taxon>Clastoptera</taxon>
    </lineage>
</organism>
<dbReference type="InterPro" id="IPR012674">
    <property type="entry name" value="Calycin"/>
</dbReference>